<keyword evidence="2" id="KW-1185">Reference proteome</keyword>
<evidence type="ECO:0000313" key="2">
    <source>
        <dbReference type="Proteomes" id="UP001300502"/>
    </source>
</evidence>
<dbReference type="Proteomes" id="UP001300502">
    <property type="component" value="Unassembled WGS sequence"/>
</dbReference>
<sequence length="167" mass="19873">MNRAEIVQHILNEIDKQALFDSIKKKIEAKVVSSLMLKEELSDKKGDNICQQWNANTMLILTTILEFLRQKQFYYTERVLRNEIMEQMQTVKESCRNNREAFVLEAMLQEDEAAIFALRRMLSLPKCSSFQNHNNNSSSCLEQLMEEWLHRKQHHGHHIRRSHSWTQ</sequence>
<evidence type="ECO:0008006" key="3">
    <source>
        <dbReference type="Google" id="ProtNLM"/>
    </source>
</evidence>
<comment type="caution">
    <text evidence="1">The sequence shown here is derived from an EMBL/GenBank/DDBJ whole genome shotgun (WGS) entry which is preliminary data.</text>
</comment>
<reference evidence="1 2" key="1">
    <citation type="submission" date="2022-07" db="EMBL/GenBank/DDBJ databases">
        <title>Genome-wide signatures of adaptation to extreme environments.</title>
        <authorList>
            <person name="Cho C.H."/>
            <person name="Yoon H.S."/>
        </authorList>
    </citation>
    <scope>NUCLEOTIDE SEQUENCE [LARGE SCALE GENOMIC DNA]</scope>
    <source>
        <strain evidence="1 2">108.79 E11</strain>
    </source>
</reference>
<proteinExistence type="predicted"/>
<evidence type="ECO:0000313" key="1">
    <source>
        <dbReference type="EMBL" id="KAK4524256.1"/>
    </source>
</evidence>
<gene>
    <name evidence="1" type="ORF">GAYE_SCF02G2155</name>
</gene>
<dbReference type="AlphaFoldDB" id="A0AAV9IAC9"/>
<protein>
    <recommendedName>
        <fullName evidence="3">LisH domain-containing protein</fullName>
    </recommendedName>
</protein>
<organism evidence="1 2">
    <name type="scientific">Galdieria yellowstonensis</name>
    <dbReference type="NCBI Taxonomy" id="3028027"/>
    <lineage>
        <taxon>Eukaryota</taxon>
        <taxon>Rhodophyta</taxon>
        <taxon>Bangiophyceae</taxon>
        <taxon>Galdieriales</taxon>
        <taxon>Galdieriaceae</taxon>
        <taxon>Galdieria</taxon>
    </lineage>
</organism>
<name>A0AAV9IAC9_9RHOD</name>
<accession>A0AAV9IAC9</accession>
<dbReference type="EMBL" id="JANCYU010000022">
    <property type="protein sequence ID" value="KAK4524256.1"/>
    <property type="molecule type" value="Genomic_DNA"/>
</dbReference>